<dbReference type="PROSITE" id="PS51192">
    <property type="entry name" value="HELICASE_ATP_BIND_1"/>
    <property type="match status" value="1"/>
</dbReference>
<dbReference type="GO" id="GO:0003678">
    <property type="term" value="F:DNA helicase activity"/>
    <property type="evidence" value="ECO:0007669"/>
    <property type="project" value="UniProtKB-EC"/>
</dbReference>
<keyword evidence="5" id="KW-0378">Hydrolase</keyword>
<protein>
    <recommendedName>
        <fullName evidence="12">SWI/SNF-related matrix-associated actin-dependent regulator of chromatin subfamily A containing DEAD/H box 1 homolog</fullName>
        <ecNumber evidence="3">3.6.4.12</ecNumber>
    </recommendedName>
</protein>
<dbReference type="Gene3D" id="3.40.50.10810">
    <property type="entry name" value="Tandem AAA-ATPase domain"/>
    <property type="match status" value="1"/>
</dbReference>
<accession>A0A0N7Z9S9</accession>
<dbReference type="EC" id="3.6.4.12" evidence="3"/>
<dbReference type="InterPro" id="IPR000330">
    <property type="entry name" value="SNF2_N"/>
</dbReference>
<dbReference type="GO" id="GO:0005524">
    <property type="term" value="F:ATP binding"/>
    <property type="evidence" value="ECO:0007669"/>
    <property type="project" value="UniProtKB-KW"/>
</dbReference>
<dbReference type="InterPro" id="IPR027417">
    <property type="entry name" value="P-loop_NTPase"/>
</dbReference>
<keyword evidence="4" id="KW-0547">Nucleotide-binding</keyword>
<organism evidence="17">
    <name type="scientific">Scylla olivacea</name>
    <name type="common">Orange mud crab</name>
    <name type="synonym">Cancer olivacea</name>
    <dbReference type="NCBI Taxonomy" id="85551"/>
    <lineage>
        <taxon>Eukaryota</taxon>
        <taxon>Metazoa</taxon>
        <taxon>Ecdysozoa</taxon>
        <taxon>Arthropoda</taxon>
        <taxon>Crustacea</taxon>
        <taxon>Multicrustacea</taxon>
        <taxon>Malacostraca</taxon>
        <taxon>Eumalacostraca</taxon>
        <taxon>Eucarida</taxon>
        <taxon>Decapoda</taxon>
        <taxon>Pleocyemata</taxon>
        <taxon>Brachyura</taxon>
        <taxon>Eubrachyura</taxon>
        <taxon>Portunoidea</taxon>
        <taxon>Portunidae</taxon>
        <taxon>Portuninae</taxon>
        <taxon>Scylla</taxon>
    </lineage>
</organism>
<evidence type="ECO:0000259" key="15">
    <source>
        <dbReference type="PROSITE" id="PS51192"/>
    </source>
</evidence>
<dbReference type="GO" id="GO:0005634">
    <property type="term" value="C:nucleus"/>
    <property type="evidence" value="ECO:0007669"/>
    <property type="project" value="UniProtKB-SubCell"/>
</dbReference>
<dbReference type="Gene3D" id="3.40.50.300">
    <property type="entry name" value="P-loop containing nucleotide triphosphate hydrolases"/>
    <property type="match status" value="1"/>
</dbReference>
<name>A0A0N7Z9S9_SCYOL</name>
<dbReference type="FunFam" id="3.40.50.10810:FF:000014">
    <property type="entry name" value="SWI/SNF-related matrix-associated actin-dependent regulator of chromatin subfamily A containing DEAD/H box 1"/>
    <property type="match status" value="1"/>
</dbReference>
<feature type="coiled-coil region" evidence="13">
    <location>
        <begin position="310"/>
        <end position="395"/>
    </location>
</feature>
<comment type="subcellular location">
    <subcellularLocation>
        <location evidence="1">Nucleus</location>
    </subcellularLocation>
</comment>
<evidence type="ECO:0000256" key="1">
    <source>
        <dbReference type="ARBA" id="ARBA00004123"/>
    </source>
</evidence>
<dbReference type="AlphaFoldDB" id="A0A0N7Z9S9"/>
<dbReference type="SMART" id="SM00487">
    <property type="entry name" value="DEXDc"/>
    <property type="match status" value="1"/>
</dbReference>
<evidence type="ECO:0000256" key="10">
    <source>
        <dbReference type="ARBA" id="ARBA00023242"/>
    </source>
</evidence>
<feature type="compositionally biased region" description="Acidic residues" evidence="14">
    <location>
        <begin position="176"/>
        <end position="186"/>
    </location>
</feature>
<evidence type="ECO:0000256" key="14">
    <source>
        <dbReference type="SAM" id="MobiDB-lite"/>
    </source>
</evidence>
<keyword evidence="9" id="KW-0238">DNA-binding</keyword>
<feature type="domain" description="Helicase C-terminal" evidence="16">
    <location>
        <begin position="923"/>
        <end position="1077"/>
    </location>
</feature>
<keyword evidence="7" id="KW-0067">ATP-binding</keyword>
<dbReference type="PROSITE" id="PS51194">
    <property type="entry name" value="HELICASE_CTER"/>
    <property type="match status" value="1"/>
</dbReference>
<feature type="compositionally biased region" description="Polar residues" evidence="14">
    <location>
        <begin position="148"/>
        <end position="157"/>
    </location>
</feature>
<keyword evidence="13" id="KW-0175">Coiled coil</keyword>
<feature type="compositionally biased region" description="Basic and acidic residues" evidence="14">
    <location>
        <begin position="94"/>
        <end position="111"/>
    </location>
</feature>
<dbReference type="InterPro" id="IPR049730">
    <property type="entry name" value="SNF2/RAD54-like_C"/>
</dbReference>
<feature type="compositionally biased region" description="Low complexity" evidence="14">
    <location>
        <begin position="57"/>
        <end position="93"/>
    </location>
</feature>
<feature type="compositionally biased region" description="Basic and acidic residues" evidence="14">
    <location>
        <begin position="42"/>
        <end position="56"/>
    </location>
</feature>
<keyword evidence="6" id="KW-0347">Helicase</keyword>
<evidence type="ECO:0000256" key="6">
    <source>
        <dbReference type="ARBA" id="ARBA00022806"/>
    </source>
</evidence>
<feature type="domain" description="Helicase ATP-binding" evidence="15">
    <location>
        <begin position="541"/>
        <end position="712"/>
    </location>
</feature>
<dbReference type="SUPFAM" id="SSF52540">
    <property type="entry name" value="P-loop containing nucleoside triphosphate hydrolases"/>
    <property type="match status" value="2"/>
</dbReference>
<feature type="region of interest" description="Disordered" evidence="14">
    <location>
        <begin position="148"/>
        <end position="197"/>
    </location>
</feature>
<feature type="compositionally biased region" description="Basic and acidic residues" evidence="14">
    <location>
        <begin position="1103"/>
        <end position="1115"/>
    </location>
</feature>
<keyword evidence="8" id="KW-0156">Chromatin regulator</keyword>
<feature type="compositionally biased region" description="Low complexity" evidence="14">
    <location>
        <begin position="1"/>
        <end position="17"/>
    </location>
</feature>
<evidence type="ECO:0000256" key="5">
    <source>
        <dbReference type="ARBA" id="ARBA00022801"/>
    </source>
</evidence>
<dbReference type="SMART" id="SM00490">
    <property type="entry name" value="HELICc"/>
    <property type="match status" value="1"/>
</dbReference>
<evidence type="ECO:0000256" key="2">
    <source>
        <dbReference type="ARBA" id="ARBA00007025"/>
    </source>
</evidence>
<dbReference type="GO" id="GO:0005694">
    <property type="term" value="C:chromosome"/>
    <property type="evidence" value="ECO:0007669"/>
    <property type="project" value="UniProtKB-ARBA"/>
</dbReference>
<dbReference type="CDD" id="cd18793">
    <property type="entry name" value="SF2_C_SNF"/>
    <property type="match status" value="1"/>
</dbReference>
<feature type="region of interest" description="Disordered" evidence="14">
    <location>
        <begin position="1"/>
        <end position="132"/>
    </location>
</feature>
<evidence type="ECO:0000256" key="4">
    <source>
        <dbReference type="ARBA" id="ARBA00022741"/>
    </source>
</evidence>
<dbReference type="EMBL" id="GDRN01110536">
    <property type="protein sequence ID" value="JAI56896.1"/>
    <property type="molecule type" value="Transcribed_RNA"/>
</dbReference>
<evidence type="ECO:0000256" key="7">
    <source>
        <dbReference type="ARBA" id="ARBA00022840"/>
    </source>
</evidence>
<proteinExistence type="inferred from homology"/>
<dbReference type="Pfam" id="PF00176">
    <property type="entry name" value="SNF2-rel_dom"/>
    <property type="match status" value="1"/>
</dbReference>
<feature type="region of interest" description="Disordered" evidence="14">
    <location>
        <begin position="1090"/>
        <end position="1143"/>
    </location>
</feature>
<feature type="region of interest" description="Disordered" evidence="14">
    <location>
        <begin position="235"/>
        <end position="269"/>
    </location>
</feature>
<evidence type="ECO:0000256" key="9">
    <source>
        <dbReference type="ARBA" id="ARBA00023125"/>
    </source>
</evidence>
<reference evidence="17" key="1">
    <citation type="submission" date="2015-09" db="EMBL/GenBank/DDBJ databases">
        <title>Scylla olivacea transcriptome.</title>
        <authorList>
            <person name="Ikhwanuddin M."/>
        </authorList>
    </citation>
    <scope>NUCLEOTIDE SEQUENCE</scope>
</reference>
<comment type="function">
    <text evidence="11">DNA helicase that possesses intrinsic ATP-dependent nucleosome-remodeling activity and is both required for DNA repair and heterochromatin organization. Promotes DNA end resection of double-strand breaks (DSBs) following DNA damage: probably acts by weakening histone DNA interactions in nucleosomes flanking DSBs.</text>
</comment>
<dbReference type="GO" id="GO:0003677">
    <property type="term" value="F:DNA binding"/>
    <property type="evidence" value="ECO:0007669"/>
    <property type="project" value="UniProtKB-KW"/>
</dbReference>
<evidence type="ECO:0000256" key="3">
    <source>
        <dbReference type="ARBA" id="ARBA00012551"/>
    </source>
</evidence>
<dbReference type="InterPro" id="IPR038718">
    <property type="entry name" value="SNF2-like_sf"/>
</dbReference>
<keyword evidence="10" id="KW-0539">Nucleus</keyword>
<dbReference type="InterPro" id="IPR014001">
    <property type="entry name" value="Helicase_ATP-bd"/>
</dbReference>
<dbReference type="Pfam" id="PF00271">
    <property type="entry name" value="Helicase_C"/>
    <property type="match status" value="1"/>
</dbReference>
<evidence type="ECO:0000256" key="8">
    <source>
        <dbReference type="ARBA" id="ARBA00022853"/>
    </source>
</evidence>
<evidence type="ECO:0000256" key="11">
    <source>
        <dbReference type="ARBA" id="ARBA00059294"/>
    </source>
</evidence>
<dbReference type="InterPro" id="IPR001650">
    <property type="entry name" value="Helicase_C-like"/>
</dbReference>
<sequence>MDESSAGTSSVTSSTNGSEKKTGGGLRNFRKGKGQVSLLRFFRNENKRSEESKESKPSSSPISTTSSIDADRSSSPVFNSSSSVKTNTSSQSQDDTKNSLKSKNLESDRELSPIFKRKLSAERPLNNITRTNVMSGTQQTVLKTVVQKPTTTISVRTLSKPLFVGAPSPEGKEEESPNEADNDESSSESPLGGMSMKTLISKTSPTKRTLNSSDLDDSQDSPFFYTRVMKRARIVASSDEEDASDSKKPQVNGHGNSSPESSKKPDDDTIDKFINMWEMVYPYVEKMEFLDIYKANDWDAKITMMQLSKISRDRRDKEKIQKAEEELQRKKLAAEKKEELKKQKATEKEMEAIARNAMKQKLKAKKDSWKAKAAMKQTEQDIDEEEEDYQMTGAKVYDSDEESGEEEEENPMMKGDRQLVLNFFNEASVGELAAIGGCSKKKAEVVVQLRPFADWHDIVHKFQTEKYVSTDLLNEAKTVLHVRSSVQKLMKKCEDIAKDMQSIVSRIVNGEEDAGISKQPDSLNSSMQLKGYQLIGLNWLVLMHEQGLNGVLADEMGLGKTVQAIAFLAYIKEVEDPERPNLIIVPSSTLDNWARELETWCPSLEVLHYHGSQEDRRNIRCAIMNGTLEEEPDVILTTYNMVTTSTEDRALFKKLRFHTVVLDEAHMLKNMASQRYENLMKIKALRRILLTGTPLQNNLVELMSILIFVMPQLFDSKKEELKRVFAMFPRSDTSGNKGRFERERIEQAKRIMKPFFLRRLKCDVLKDLPLKEDEVIYSPLSARQKQIYEDTVAVLSKKAQQQQLEFENMDMKKLTEVEELEVTSGSGKPKEKDSDASSNMVMVLRKIANHPLLVRRHYTDAKLKEIAKILKKTTHRDSVLEYIVEDFSVMSDFEIHNTCSQYNHIRQYRLDNDYILSSGKMEQLDILLPKLKKEGSRVLIFSQFVIVLNILEQYTKLRGHKYLRFDGTTQVSERQELIDKYTEEEDIFLFLLSTKAGGLGINLTAANTVILHDIDFNPYNDKQAEDRCHRVGQTRPVKIIRLISKGTIEEGMLQIAQEKLQLEREVTGLEEGQQKRDVGMLLKAALGLVKPEAPSSSSSSENKLQKEAKGGRSEGDQAQDGDALCEDSQGNGCDTDNSDGDEL</sequence>
<evidence type="ECO:0000313" key="17">
    <source>
        <dbReference type="EMBL" id="JAI56896.1"/>
    </source>
</evidence>
<evidence type="ECO:0000259" key="16">
    <source>
        <dbReference type="PROSITE" id="PS51194"/>
    </source>
</evidence>
<evidence type="ECO:0000256" key="13">
    <source>
        <dbReference type="SAM" id="Coils"/>
    </source>
</evidence>
<dbReference type="PANTHER" id="PTHR10799">
    <property type="entry name" value="SNF2/RAD54 HELICASE FAMILY"/>
    <property type="match status" value="1"/>
</dbReference>
<comment type="similarity">
    <text evidence="2">Belongs to the SNF2/RAD54 helicase family.</text>
</comment>
<evidence type="ECO:0000256" key="12">
    <source>
        <dbReference type="ARBA" id="ARBA00069890"/>
    </source>
</evidence>
<dbReference type="GO" id="GO:0006325">
    <property type="term" value="P:chromatin organization"/>
    <property type="evidence" value="ECO:0007669"/>
    <property type="project" value="UniProtKB-KW"/>
</dbReference>
<dbReference type="GO" id="GO:0016787">
    <property type="term" value="F:hydrolase activity"/>
    <property type="evidence" value="ECO:0007669"/>
    <property type="project" value="UniProtKB-KW"/>
</dbReference>